<dbReference type="InterPro" id="IPR050706">
    <property type="entry name" value="Cyclic-di-GMP_PDE-like"/>
</dbReference>
<gene>
    <name evidence="2" type="ORF">AT705_24555</name>
</gene>
<dbReference type="Pfam" id="PF00563">
    <property type="entry name" value="EAL"/>
    <property type="match status" value="1"/>
</dbReference>
<accession>A0A0U3HX08</accession>
<evidence type="ECO:0000313" key="2">
    <source>
        <dbReference type="EMBL" id="ALU46137.1"/>
    </source>
</evidence>
<dbReference type="AlphaFoldDB" id="A0A0U3HX08"/>
<dbReference type="KEGG" id="prr:AT705_24555"/>
<feature type="domain" description="EAL" evidence="1">
    <location>
        <begin position="1"/>
        <end position="227"/>
    </location>
</feature>
<keyword evidence="2" id="KW-0614">Plasmid</keyword>
<evidence type="ECO:0000259" key="1">
    <source>
        <dbReference type="PROSITE" id="PS50883"/>
    </source>
</evidence>
<dbReference type="SUPFAM" id="SSF141868">
    <property type="entry name" value="EAL domain-like"/>
    <property type="match status" value="1"/>
</dbReference>
<dbReference type="CDD" id="cd01948">
    <property type="entry name" value="EAL"/>
    <property type="match status" value="1"/>
</dbReference>
<reference evidence="2 3" key="1">
    <citation type="submission" date="2015-12" db="EMBL/GenBank/DDBJ databases">
        <title>Complete genome sequence of Pseudoalteromonas rubra SCSIO 6842, harboring a conjugative plasmid.</title>
        <authorList>
            <person name="Li B."/>
            <person name="Wang X."/>
        </authorList>
    </citation>
    <scope>NUCLEOTIDE SEQUENCE [LARGE SCALE GENOMIC DNA]</scope>
    <source>
        <strain evidence="2 3">SCSIO 6842</strain>
        <plasmid evidence="3">Plasmid pMBL6842</plasmid>
    </source>
</reference>
<proteinExistence type="predicted"/>
<dbReference type="PROSITE" id="PS50883">
    <property type="entry name" value="EAL"/>
    <property type="match status" value="1"/>
</dbReference>
<organism evidence="2 3">
    <name type="scientific">Pseudoalteromonas rubra</name>
    <dbReference type="NCBI Taxonomy" id="43658"/>
    <lineage>
        <taxon>Bacteria</taxon>
        <taxon>Pseudomonadati</taxon>
        <taxon>Pseudomonadota</taxon>
        <taxon>Gammaproteobacteria</taxon>
        <taxon>Alteromonadales</taxon>
        <taxon>Pseudoalteromonadaceae</taxon>
        <taxon>Pseudoalteromonas</taxon>
    </lineage>
</organism>
<dbReference type="InterPro" id="IPR001633">
    <property type="entry name" value="EAL_dom"/>
</dbReference>
<dbReference type="PANTHER" id="PTHR33121:SF70">
    <property type="entry name" value="SIGNALING PROTEIN YKOW"/>
    <property type="match status" value="1"/>
</dbReference>
<dbReference type="EMBL" id="CP013613">
    <property type="protein sequence ID" value="ALU46137.1"/>
    <property type="molecule type" value="Genomic_DNA"/>
</dbReference>
<name>A0A0U3HX08_9GAMM</name>
<geneLocation type="plasmid" evidence="2 3">
    <name>pMBL6842</name>
</geneLocation>
<dbReference type="Proteomes" id="UP000069015">
    <property type="component" value="Plasmid pMBL6842"/>
</dbReference>
<dbReference type="PANTHER" id="PTHR33121">
    <property type="entry name" value="CYCLIC DI-GMP PHOSPHODIESTERASE PDEF"/>
    <property type="match status" value="1"/>
</dbReference>
<protein>
    <recommendedName>
        <fullName evidence="1">EAL domain-containing protein</fullName>
    </recommendedName>
</protein>
<dbReference type="GO" id="GO:0071111">
    <property type="term" value="F:cyclic-guanylate-specific phosphodiesterase activity"/>
    <property type="evidence" value="ECO:0007669"/>
    <property type="project" value="InterPro"/>
</dbReference>
<dbReference type="SMART" id="SM00052">
    <property type="entry name" value="EAL"/>
    <property type="match status" value="1"/>
</dbReference>
<dbReference type="InterPro" id="IPR035919">
    <property type="entry name" value="EAL_sf"/>
</dbReference>
<evidence type="ECO:0000313" key="3">
    <source>
        <dbReference type="Proteomes" id="UP000069015"/>
    </source>
</evidence>
<dbReference type="RefSeq" id="WP_058798972.1">
    <property type="nucleotide sequence ID" value="NZ_CP013613.1"/>
</dbReference>
<dbReference type="Gene3D" id="3.20.20.450">
    <property type="entry name" value="EAL domain"/>
    <property type="match status" value="1"/>
</dbReference>
<sequence length="237" mass="26487">MIEHISFHHQQIMDAETYQPVASELLLRSGKPLSADTLNQLLVSDVEALTRCKVETALRLNYDAVFLNFSRRQLAARQFMLALDHLVHLTLFTTVVIEVTECMLSYCASRYHKHLQQIHDAGILLAIDDLGRGHSNLAAVKMSPPPALVKLDMSLLRSAMRNRSHAVMYKQLIANLHRRGFRVVCEGVETAKEAQLACAAGGDLLQGYFFHRPQAVAQKIEQPDLARPHAPTQASPC</sequence>